<proteinExistence type="predicted"/>
<keyword evidence="1" id="KW-1185">Reference proteome</keyword>
<evidence type="ECO:0000313" key="2">
    <source>
        <dbReference type="WBParaSite" id="nRc.2.0.1.t21105-RA"/>
    </source>
</evidence>
<organism evidence="1 2">
    <name type="scientific">Romanomermis culicivorax</name>
    <name type="common">Nematode worm</name>
    <dbReference type="NCBI Taxonomy" id="13658"/>
    <lineage>
        <taxon>Eukaryota</taxon>
        <taxon>Metazoa</taxon>
        <taxon>Ecdysozoa</taxon>
        <taxon>Nematoda</taxon>
        <taxon>Enoplea</taxon>
        <taxon>Dorylaimia</taxon>
        <taxon>Mermithida</taxon>
        <taxon>Mermithoidea</taxon>
        <taxon>Mermithidae</taxon>
        <taxon>Romanomermis</taxon>
    </lineage>
</organism>
<reference evidence="2" key="1">
    <citation type="submission" date="2022-11" db="UniProtKB">
        <authorList>
            <consortium name="WormBaseParasite"/>
        </authorList>
    </citation>
    <scope>IDENTIFICATION</scope>
</reference>
<sequence>MLNIVNGIVFIQISQKEVEALKAEIEEENKQQQQDVIPLD</sequence>
<name>A0A915J4P0_ROMCU</name>
<dbReference type="AlphaFoldDB" id="A0A915J4P0"/>
<dbReference type="WBParaSite" id="nRc.2.0.1.t21105-RA">
    <property type="protein sequence ID" value="nRc.2.0.1.t21105-RA"/>
    <property type="gene ID" value="nRc.2.0.1.g21105"/>
</dbReference>
<evidence type="ECO:0000313" key="1">
    <source>
        <dbReference type="Proteomes" id="UP000887565"/>
    </source>
</evidence>
<protein>
    <submittedName>
        <fullName evidence="2">Uncharacterized protein</fullName>
    </submittedName>
</protein>
<dbReference type="Proteomes" id="UP000887565">
    <property type="component" value="Unplaced"/>
</dbReference>
<accession>A0A915J4P0</accession>